<sequence length="66" mass="7308">MRDELGRVLTKFTVGCFSCAFSGWFPLNAALVSLPLAASLFQSFITRRLPDHRFLSSPSLALLFSV</sequence>
<evidence type="ECO:0000313" key="3">
    <source>
        <dbReference type="Proteomes" id="UP001292094"/>
    </source>
</evidence>
<reference evidence="2" key="1">
    <citation type="submission" date="2023-11" db="EMBL/GenBank/DDBJ databases">
        <title>Genome assemblies of two species of porcelain crab, Petrolisthes cinctipes and Petrolisthes manimaculis (Anomura: Porcellanidae).</title>
        <authorList>
            <person name="Angst P."/>
        </authorList>
    </citation>
    <scope>NUCLEOTIDE SEQUENCE</scope>
    <source>
        <strain evidence="2">PB745_02</strain>
        <tissue evidence="2">Gill</tissue>
    </source>
</reference>
<dbReference type="Proteomes" id="UP001292094">
    <property type="component" value="Unassembled WGS sequence"/>
</dbReference>
<gene>
    <name evidence="2" type="ORF">Pmani_039838</name>
</gene>
<accession>A0AAE1ND49</accession>
<proteinExistence type="predicted"/>
<feature type="transmembrane region" description="Helical" evidence="1">
    <location>
        <begin position="12"/>
        <end position="38"/>
    </location>
</feature>
<name>A0AAE1ND49_9EUCA</name>
<comment type="caution">
    <text evidence="2">The sequence shown here is derived from an EMBL/GenBank/DDBJ whole genome shotgun (WGS) entry which is preliminary data.</text>
</comment>
<evidence type="ECO:0000256" key="1">
    <source>
        <dbReference type="SAM" id="Phobius"/>
    </source>
</evidence>
<keyword evidence="1" id="KW-0472">Membrane</keyword>
<keyword evidence="3" id="KW-1185">Reference proteome</keyword>
<dbReference type="EMBL" id="JAWZYT010007104">
    <property type="protein sequence ID" value="KAK4287081.1"/>
    <property type="molecule type" value="Genomic_DNA"/>
</dbReference>
<keyword evidence="1" id="KW-0812">Transmembrane</keyword>
<keyword evidence="1" id="KW-1133">Transmembrane helix</keyword>
<dbReference type="AlphaFoldDB" id="A0AAE1ND49"/>
<organism evidence="2 3">
    <name type="scientific">Petrolisthes manimaculis</name>
    <dbReference type="NCBI Taxonomy" id="1843537"/>
    <lineage>
        <taxon>Eukaryota</taxon>
        <taxon>Metazoa</taxon>
        <taxon>Ecdysozoa</taxon>
        <taxon>Arthropoda</taxon>
        <taxon>Crustacea</taxon>
        <taxon>Multicrustacea</taxon>
        <taxon>Malacostraca</taxon>
        <taxon>Eumalacostraca</taxon>
        <taxon>Eucarida</taxon>
        <taxon>Decapoda</taxon>
        <taxon>Pleocyemata</taxon>
        <taxon>Anomura</taxon>
        <taxon>Galatheoidea</taxon>
        <taxon>Porcellanidae</taxon>
        <taxon>Petrolisthes</taxon>
    </lineage>
</organism>
<protein>
    <submittedName>
        <fullName evidence="2">Uncharacterized protein</fullName>
    </submittedName>
</protein>
<evidence type="ECO:0000313" key="2">
    <source>
        <dbReference type="EMBL" id="KAK4287081.1"/>
    </source>
</evidence>